<evidence type="ECO:0000256" key="2">
    <source>
        <dbReference type="ARBA" id="ARBA00022525"/>
    </source>
</evidence>
<reference evidence="6 7" key="1">
    <citation type="journal article" date="2018" name="Gigascience">
        <title>Genomes of trombidid mites reveal novel predicted allergens and laterally-transferred genes associated with secondary metabolism.</title>
        <authorList>
            <person name="Dong X."/>
            <person name="Chaisiri K."/>
            <person name="Xia D."/>
            <person name="Armstrong S.D."/>
            <person name="Fang Y."/>
            <person name="Donnelly M.J."/>
            <person name="Kadowaki T."/>
            <person name="McGarry J.W."/>
            <person name="Darby A.C."/>
            <person name="Makepeace B.L."/>
        </authorList>
    </citation>
    <scope>NUCLEOTIDE SEQUENCE [LARGE SCALE GENOMIC DNA]</scope>
    <source>
        <strain evidence="6">UoL-WK</strain>
    </source>
</reference>
<comment type="caution">
    <text evidence="6">The sequence shown here is derived from an EMBL/GenBank/DDBJ whole genome shotgun (WGS) entry which is preliminary data.</text>
</comment>
<gene>
    <name evidence="6" type="ORF">B4U79_07861</name>
</gene>
<dbReference type="FunFam" id="2.40.10.10:FF:000068">
    <property type="entry name" value="transmembrane protease serine 2"/>
    <property type="match status" value="1"/>
</dbReference>
<feature type="domain" description="Peptidase S1" evidence="5">
    <location>
        <begin position="390"/>
        <end position="633"/>
    </location>
</feature>
<evidence type="ECO:0000256" key="3">
    <source>
        <dbReference type="ARBA" id="ARBA00023157"/>
    </source>
</evidence>
<evidence type="ECO:0000256" key="4">
    <source>
        <dbReference type="SAM" id="MobiDB-lite"/>
    </source>
</evidence>
<evidence type="ECO:0000313" key="7">
    <source>
        <dbReference type="Proteomes" id="UP000285301"/>
    </source>
</evidence>
<evidence type="ECO:0000259" key="5">
    <source>
        <dbReference type="PROSITE" id="PS50240"/>
    </source>
</evidence>
<dbReference type="PANTHER" id="PTHR24252">
    <property type="entry name" value="ACROSIN-RELATED"/>
    <property type="match status" value="1"/>
</dbReference>
<dbReference type="PANTHER" id="PTHR24252:SF7">
    <property type="entry name" value="HYALIN"/>
    <property type="match status" value="1"/>
</dbReference>
<dbReference type="InterPro" id="IPR018114">
    <property type="entry name" value="TRYPSIN_HIS"/>
</dbReference>
<evidence type="ECO:0000256" key="1">
    <source>
        <dbReference type="ARBA" id="ARBA00004613"/>
    </source>
</evidence>
<accession>A0A443RBJ3</accession>
<dbReference type="CDD" id="cd00190">
    <property type="entry name" value="Tryp_SPc"/>
    <property type="match status" value="2"/>
</dbReference>
<dbReference type="InterPro" id="IPR043504">
    <property type="entry name" value="Peptidase_S1_PA_chymotrypsin"/>
</dbReference>
<comment type="subcellular location">
    <subcellularLocation>
        <location evidence="1">Secreted</location>
    </subcellularLocation>
</comment>
<protein>
    <submittedName>
        <fullName evidence="6">Trypsin-like serine proteinase 1</fullName>
    </submittedName>
</protein>
<dbReference type="PRINTS" id="PR00722">
    <property type="entry name" value="CHYMOTRYPSIN"/>
</dbReference>
<dbReference type="Pfam" id="PF00089">
    <property type="entry name" value="Trypsin"/>
    <property type="match status" value="2"/>
</dbReference>
<dbReference type="STRING" id="1965070.A0A443RBJ3"/>
<dbReference type="SMART" id="SM00020">
    <property type="entry name" value="Tryp_SPc"/>
    <property type="match status" value="2"/>
</dbReference>
<evidence type="ECO:0000313" key="6">
    <source>
        <dbReference type="EMBL" id="RWS12613.1"/>
    </source>
</evidence>
<dbReference type="SUPFAM" id="SSF50494">
    <property type="entry name" value="Trypsin-like serine proteases"/>
    <property type="match status" value="2"/>
</dbReference>
<keyword evidence="3" id="KW-1015">Disulfide bond</keyword>
<dbReference type="InterPro" id="IPR001254">
    <property type="entry name" value="Trypsin_dom"/>
</dbReference>
<dbReference type="OrthoDB" id="10002959at2759"/>
<name>A0A443RBJ3_9ACAR</name>
<organism evidence="6 7">
    <name type="scientific">Dinothrombium tinctorium</name>
    <dbReference type="NCBI Taxonomy" id="1965070"/>
    <lineage>
        <taxon>Eukaryota</taxon>
        <taxon>Metazoa</taxon>
        <taxon>Ecdysozoa</taxon>
        <taxon>Arthropoda</taxon>
        <taxon>Chelicerata</taxon>
        <taxon>Arachnida</taxon>
        <taxon>Acari</taxon>
        <taxon>Acariformes</taxon>
        <taxon>Trombidiformes</taxon>
        <taxon>Prostigmata</taxon>
        <taxon>Anystina</taxon>
        <taxon>Parasitengona</taxon>
        <taxon>Trombidioidea</taxon>
        <taxon>Trombidiidae</taxon>
        <taxon>Dinothrombium</taxon>
    </lineage>
</organism>
<proteinExistence type="predicted"/>
<dbReference type="InterPro" id="IPR001314">
    <property type="entry name" value="Peptidase_S1A"/>
</dbReference>
<dbReference type="Proteomes" id="UP000285301">
    <property type="component" value="Unassembled WGS sequence"/>
</dbReference>
<keyword evidence="7" id="KW-1185">Reference proteome</keyword>
<dbReference type="FunFam" id="2.40.10.10:FF:000047">
    <property type="entry name" value="Trypsin eta"/>
    <property type="match status" value="1"/>
</dbReference>
<dbReference type="InterPro" id="IPR009003">
    <property type="entry name" value="Peptidase_S1_PA"/>
</dbReference>
<feature type="region of interest" description="Disordered" evidence="4">
    <location>
        <begin position="339"/>
        <end position="360"/>
    </location>
</feature>
<dbReference type="GO" id="GO:0004252">
    <property type="term" value="F:serine-type endopeptidase activity"/>
    <property type="evidence" value="ECO:0007669"/>
    <property type="project" value="InterPro"/>
</dbReference>
<dbReference type="Gene3D" id="2.40.10.10">
    <property type="entry name" value="Trypsin-like serine proteases"/>
    <property type="match status" value="2"/>
</dbReference>
<dbReference type="PROSITE" id="PS50240">
    <property type="entry name" value="TRYPSIN_DOM"/>
    <property type="match status" value="2"/>
</dbReference>
<dbReference type="GO" id="GO:0016485">
    <property type="term" value="P:protein processing"/>
    <property type="evidence" value="ECO:0007669"/>
    <property type="project" value="UniProtKB-ARBA"/>
</dbReference>
<dbReference type="AlphaFoldDB" id="A0A443RBJ3"/>
<sequence length="636" mass="71538">MFVKDLATLRPRTNSEEFKKHFEPFEKELEINSPPPPPPISQIDDSAVEDVINPPDCGKTKEFLTGGRVVGGRRARNEEFPWQVALMTSRFPQTFGQFTHYCGGTVLNSRWILTAAHCTHNVDLEHLKGMVGTNDIRRPGPKSMEIYFDLSIIHENYTHGEYNNDIALLHTTKSMPMYPNTTAINAACLPQANQAFDGFLTVSGWGRISEEGPRTSRLKTLGVPLQESGNCKQRYKKLFHEDTMLCVVNLEKVESRHFGLGRFLFPSDGYNGGYSNRYNPYGGYGYNPYKPYNPYNTYTPYYGHNSGYGYENRPKNHRRFNRFRNRNYRYLDPYGNPYTTVPTRYRGGRTDELGELTTGGYNNRYRSGDVGLSAKDCGRAPPPPPIGGRIVGGNYTYPRELPWQVSIQVNHLPSSRGDWSQYCGASILNERWLVTAAHCLTGVNLENMKGIIGTDDVKRIGDQAQEVEFDKAITHPDYDESNSRNKYNNDIALLRTKTKIKLTRDFSVNAVCLPKSEEITSGKVTVSGWGRISEGGSKSDKLRKVDVSVQNSDYCKKAYKTLFSDEYFICAGVLEGGKDSCQADSGGPLIQRKNGKAYLVGVVSFGIGCARRGNPGVYAKVSHYVDWIKQTVRENS</sequence>
<keyword evidence="2" id="KW-0964">Secreted</keyword>
<dbReference type="EMBL" id="NCKU01001256">
    <property type="protein sequence ID" value="RWS12613.1"/>
    <property type="molecule type" value="Genomic_DNA"/>
</dbReference>
<feature type="domain" description="Peptidase S1" evidence="5">
    <location>
        <begin position="69"/>
        <end position="332"/>
    </location>
</feature>
<dbReference type="PROSITE" id="PS00134">
    <property type="entry name" value="TRYPSIN_HIS"/>
    <property type="match status" value="1"/>
</dbReference>
<dbReference type="GO" id="GO:0005576">
    <property type="term" value="C:extracellular region"/>
    <property type="evidence" value="ECO:0007669"/>
    <property type="project" value="UniProtKB-SubCell"/>
</dbReference>